<sequence length="294" mass="33324">MFALSGTQPSHAANFKDEASGPTNTQNPPAVRSYGTYVRSLLSQDSRLVPLDQALQARDETSRTLTIVEFGTSSGTTAHGNDLEEVLRKIDDMKKDDPLSDVEGISEMLLQLNVDGLDSTHILFELAQSPARVVVDEWTFYALLMWRCIKSFEFSQASGKLAQVPGRSIDEETSDYIKDLHRWCRRGEQTIFKLETLKRFLQQCPNNQGNNKLRDLLQDVEHLMTQIQQYKVLLETKVPILMSVVQLMDSQRAAKEAIHVKQLTVVAIVFLPLSYVAALFMWYFSSLFLRFKSG</sequence>
<evidence type="ECO:0000256" key="1">
    <source>
        <dbReference type="SAM" id="MobiDB-lite"/>
    </source>
</evidence>
<feature type="transmembrane region" description="Helical" evidence="2">
    <location>
        <begin position="263"/>
        <end position="284"/>
    </location>
</feature>
<keyword evidence="4" id="KW-1185">Reference proteome</keyword>
<evidence type="ECO:0000256" key="2">
    <source>
        <dbReference type="SAM" id="Phobius"/>
    </source>
</evidence>
<accession>A0A9P9AEB4</accession>
<dbReference type="AlphaFoldDB" id="A0A9P9AEB4"/>
<keyword evidence="2" id="KW-0812">Transmembrane</keyword>
<comment type="caution">
    <text evidence="3">The sequence shown here is derived from an EMBL/GenBank/DDBJ whole genome shotgun (WGS) entry which is preliminary data.</text>
</comment>
<keyword evidence="2" id="KW-0472">Membrane</keyword>
<dbReference type="OrthoDB" id="5428055at2759"/>
<reference evidence="3" key="1">
    <citation type="journal article" date="2021" name="Nat. Commun.">
        <title>Genetic determinants of endophytism in the Arabidopsis root mycobiome.</title>
        <authorList>
            <person name="Mesny F."/>
            <person name="Miyauchi S."/>
            <person name="Thiergart T."/>
            <person name="Pickel B."/>
            <person name="Atanasova L."/>
            <person name="Karlsson M."/>
            <person name="Huettel B."/>
            <person name="Barry K.W."/>
            <person name="Haridas S."/>
            <person name="Chen C."/>
            <person name="Bauer D."/>
            <person name="Andreopoulos W."/>
            <person name="Pangilinan J."/>
            <person name="LaButti K."/>
            <person name="Riley R."/>
            <person name="Lipzen A."/>
            <person name="Clum A."/>
            <person name="Drula E."/>
            <person name="Henrissat B."/>
            <person name="Kohler A."/>
            <person name="Grigoriev I.V."/>
            <person name="Martin F.M."/>
            <person name="Hacquard S."/>
        </authorList>
    </citation>
    <scope>NUCLEOTIDE SEQUENCE</scope>
    <source>
        <strain evidence="3">MPI-SDFR-AT-0117</strain>
    </source>
</reference>
<dbReference type="EMBL" id="JAGSXJ010000004">
    <property type="protein sequence ID" value="KAH6692610.1"/>
    <property type="molecule type" value="Genomic_DNA"/>
</dbReference>
<organism evidence="3 4">
    <name type="scientific">Plectosphaerella plurivora</name>
    <dbReference type="NCBI Taxonomy" id="936078"/>
    <lineage>
        <taxon>Eukaryota</taxon>
        <taxon>Fungi</taxon>
        <taxon>Dikarya</taxon>
        <taxon>Ascomycota</taxon>
        <taxon>Pezizomycotina</taxon>
        <taxon>Sordariomycetes</taxon>
        <taxon>Hypocreomycetidae</taxon>
        <taxon>Glomerellales</taxon>
        <taxon>Plectosphaerellaceae</taxon>
        <taxon>Plectosphaerella</taxon>
    </lineage>
</organism>
<keyword evidence="2" id="KW-1133">Transmembrane helix</keyword>
<feature type="compositionally biased region" description="Polar residues" evidence="1">
    <location>
        <begin position="1"/>
        <end position="11"/>
    </location>
</feature>
<feature type="region of interest" description="Disordered" evidence="1">
    <location>
        <begin position="1"/>
        <end position="31"/>
    </location>
</feature>
<proteinExistence type="predicted"/>
<dbReference type="Proteomes" id="UP000770015">
    <property type="component" value="Unassembled WGS sequence"/>
</dbReference>
<name>A0A9P9AEB4_9PEZI</name>
<evidence type="ECO:0000313" key="3">
    <source>
        <dbReference type="EMBL" id="KAH6692610.1"/>
    </source>
</evidence>
<evidence type="ECO:0000313" key="4">
    <source>
        <dbReference type="Proteomes" id="UP000770015"/>
    </source>
</evidence>
<gene>
    <name evidence="3" type="ORF">F5X68DRAFT_228969</name>
</gene>
<protein>
    <submittedName>
        <fullName evidence="3">Uncharacterized protein</fullName>
    </submittedName>
</protein>